<organism evidence="4">
    <name type="scientific">Schistocephalus solidus</name>
    <name type="common">Tapeworm</name>
    <dbReference type="NCBI Taxonomy" id="70667"/>
    <lineage>
        <taxon>Eukaryota</taxon>
        <taxon>Metazoa</taxon>
        <taxon>Spiralia</taxon>
        <taxon>Lophotrochozoa</taxon>
        <taxon>Platyhelminthes</taxon>
        <taxon>Cestoda</taxon>
        <taxon>Eucestoda</taxon>
        <taxon>Diphyllobothriidea</taxon>
        <taxon>Diphyllobothriidae</taxon>
        <taxon>Schistocephalus</taxon>
    </lineage>
</organism>
<sequence length="86" mass="10023">MIHVTHCVAWMLCSAVIFHWPVSQFKCIKVNREFGCESSRVEETVESRAKERWVSEGRDKEWWAVQSHDEEERAVEGPTAIEPSAY</sequence>
<dbReference type="WBParaSite" id="SSLN_0001205401-mRNA-1">
    <property type="protein sequence ID" value="SSLN_0001205401-mRNA-1"/>
    <property type="gene ID" value="SSLN_0001205401"/>
</dbReference>
<reference evidence="4" key="1">
    <citation type="submission" date="2016-06" db="UniProtKB">
        <authorList>
            <consortium name="WormBaseParasite"/>
        </authorList>
    </citation>
    <scope>IDENTIFICATION</scope>
</reference>
<keyword evidence="1" id="KW-0732">Signal</keyword>
<feature type="signal peptide" evidence="1">
    <location>
        <begin position="1"/>
        <end position="15"/>
    </location>
</feature>
<keyword evidence="3" id="KW-1185">Reference proteome</keyword>
<dbReference type="AlphaFoldDB" id="A0A183T561"/>
<accession>A0A183T561</accession>
<dbReference type="EMBL" id="UYSU01036665">
    <property type="protein sequence ID" value="VDL97994.1"/>
    <property type="molecule type" value="Genomic_DNA"/>
</dbReference>
<proteinExistence type="predicted"/>
<protein>
    <submittedName>
        <fullName evidence="4">Secreted protein</fullName>
    </submittedName>
</protein>
<reference evidence="2 3" key="2">
    <citation type="submission" date="2018-11" db="EMBL/GenBank/DDBJ databases">
        <authorList>
            <consortium name="Pathogen Informatics"/>
        </authorList>
    </citation>
    <scope>NUCLEOTIDE SEQUENCE [LARGE SCALE GENOMIC DNA]</scope>
    <source>
        <strain evidence="2 3">NST_G2</strain>
    </source>
</reference>
<name>A0A183T561_SCHSO</name>
<evidence type="ECO:0000313" key="4">
    <source>
        <dbReference type="WBParaSite" id="SSLN_0001205401-mRNA-1"/>
    </source>
</evidence>
<gene>
    <name evidence="2" type="ORF">SSLN_LOCUS11609</name>
</gene>
<evidence type="ECO:0000256" key="1">
    <source>
        <dbReference type="SAM" id="SignalP"/>
    </source>
</evidence>
<dbReference type="Proteomes" id="UP000275846">
    <property type="component" value="Unassembled WGS sequence"/>
</dbReference>
<feature type="chain" id="PRO_5043141420" evidence="1">
    <location>
        <begin position="16"/>
        <end position="86"/>
    </location>
</feature>
<evidence type="ECO:0000313" key="2">
    <source>
        <dbReference type="EMBL" id="VDL97994.1"/>
    </source>
</evidence>
<evidence type="ECO:0000313" key="3">
    <source>
        <dbReference type="Proteomes" id="UP000275846"/>
    </source>
</evidence>